<reference evidence="2 3" key="1">
    <citation type="submission" date="2020-05" db="EMBL/GenBank/DDBJ databases">
        <title>Horizontal transmission and recombination maintain forever young bacterial symbiont genomes.</title>
        <authorList>
            <person name="Russell S.L."/>
            <person name="Pepper-Tunick E."/>
            <person name="Svedberg J."/>
            <person name="Byrne A."/>
            <person name="Ruelas Castillo J."/>
            <person name="Vollmers C."/>
            <person name="Beinart R.A."/>
            <person name="Corbett-Detig R."/>
        </authorList>
    </citation>
    <scope>NUCLEOTIDE SEQUENCE [LARGE SCALE GENOMIC DNA]</scope>
    <source>
        <strain evidence="2">455</strain>
    </source>
</reference>
<dbReference type="Proteomes" id="UP000568751">
    <property type="component" value="Unassembled WGS sequence"/>
</dbReference>
<evidence type="ECO:0000256" key="1">
    <source>
        <dbReference type="SAM" id="Phobius"/>
    </source>
</evidence>
<comment type="caution">
    <text evidence="2">The sequence shown here is derived from an EMBL/GenBank/DDBJ whole genome shotgun (WGS) entry which is preliminary data.</text>
</comment>
<name>A0A853F6S4_9GAMM</name>
<dbReference type="AlphaFoldDB" id="A0A853F6S4"/>
<sequence>MGVGKYDGIPNPKKIQALLFKPRLEAKTGDETLFNGIDGGYYSPQPWLILMAMVFQFWVVGGVS</sequence>
<keyword evidence="1" id="KW-1133">Transmembrane helix</keyword>
<dbReference type="EMBL" id="JACCHT010000001">
    <property type="protein sequence ID" value="NYT27435.1"/>
    <property type="molecule type" value="Genomic_DNA"/>
</dbReference>
<accession>A0A853F6S4</accession>
<protein>
    <submittedName>
        <fullName evidence="2">Uncharacterized protein</fullName>
    </submittedName>
</protein>
<gene>
    <name evidence="2" type="ORF">H0A76_05765</name>
</gene>
<evidence type="ECO:0000313" key="3">
    <source>
        <dbReference type="Proteomes" id="UP000568751"/>
    </source>
</evidence>
<proteinExistence type="predicted"/>
<organism evidence="2 3">
    <name type="scientific">Candidatus Thiodubiliella endoseptemdiera</name>
    <dbReference type="NCBI Taxonomy" id="2738886"/>
    <lineage>
        <taxon>Bacteria</taxon>
        <taxon>Pseudomonadati</taxon>
        <taxon>Pseudomonadota</taxon>
        <taxon>Gammaproteobacteria</taxon>
        <taxon>Candidatus Pseudothioglobaceae</taxon>
        <taxon>Candidatus Thiodubiliella</taxon>
    </lineage>
</organism>
<keyword evidence="1" id="KW-0472">Membrane</keyword>
<keyword evidence="1" id="KW-0812">Transmembrane</keyword>
<evidence type="ECO:0000313" key="2">
    <source>
        <dbReference type="EMBL" id="NYT27435.1"/>
    </source>
</evidence>
<feature type="transmembrane region" description="Helical" evidence="1">
    <location>
        <begin position="45"/>
        <end position="63"/>
    </location>
</feature>